<organism evidence="1 2">
    <name type="scientific">Cyclostephanos tholiformis</name>
    <dbReference type="NCBI Taxonomy" id="382380"/>
    <lineage>
        <taxon>Eukaryota</taxon>
        <taxon>Sar</taxon>
        <taxon>Stramenopiles</taxon>
        <taxon>Ochrophyta</taxon>
        <taxon>Bacillariophyta</taxon>
        <taxon>Coscinodiscophyceae</taxon>
        <taxon>Thalassiosirophycidae</taxon>
        <taxon>Stephanodiscales</taxon>
        <taxon>Stephanodiscaceae</taxon>
        <taxon>Cyclostephanos</taxon>
    </lineage>
</organism>
<gene>
    <name evidence="1" type="ORF">ACHAXA_008272</name>
</gene>
<dbReference type="EMBL" id="JALLPB020000621">
    <property type="protein sequence ID" value="KAL3807514.1"/>
    <property type="molecule type" value="Genomic_DNA"/>
</dbReference>
<accession>A0ABD3R469</accession>
<dbReference type="Proteomes" id="UP001530377">
    <property type="component" value="Unassembled WGS sequence"/>
</dbReference>
<keyword evidence="2" id="KW-1185">Reference proteome</keyword>
<sequence length="117" mass="12641">MAGGRLRCLGSAQHLKSRFGEGYQIELKAKRPLDQDIDVINATRIILGNKKELGTDVEAVDLHGLAADTNLNLDQAKARCTKLTGDDYLSTMIHPDNPNGYPIFKMASSPAGCEASI</sequence>
<comment type="caution">
    <text evidence="1">The sequence shown here is derived from an EMBL/GenBank/DDBJ whole genome shotgun (WGS) entry which is preliminary data.</text>
</comment>
<dbReference type="AlphaFoldDB" id="A0ABD3R469"/>
<proteinExistence type="predicted"/>
<reference evidence="1 2" key="1">
    <citation type="submission" date="2024-10" db="EMBL/GenBank/DDBJ databases">
        <title>Updated reference genomes for cyclostephanoid diatoms.</title>
        <authorList>
            <person name="Roberts W.R."/>
            <person name="Alverson A.J."/>
        </authorList>
    </citation>
    <scope>NUCLEOTIDE SEQUENCE [LARGE SCALE GENOMIC DNA]</scope>
    <source>
        <strain evidence="1 2">AJA228-03</strain>
    </source>
</reference>
<evidence type="ECO:0000313" key="2">
    <source>
        <dbReference type="Proteomes" id="UP001530377"/>
    </source>
</evidence>
<name>A0ABD3R469_9STRA</name>
<evidence type="ECO:0000313" key="1">
    <source>
        <dbReference type="EMBL" id="KAL3807514.1"/>
    </source>
</evidence>
<protein>
    <submittedName>
        <fullName evidence="1">Uncharacterized protein</fullName>
    </submittedName>
</protein>